<dbReference type="KEGG" id="mmai:sS8_0343"/>
<protein>
    <submittedName>
        <fullName evidence="1">Uncharacterized protein</fullName>
    </submittedName>
</protein>
<name>A0A286P3T9_9GAMM</name>
<reference evidence="1 2" key="1">
    <citation type="submission" date="2016-12" db="EMBL/GenBank/DDBJ databases">
        <title>Genome sequencing of Methylocaldum marinum.</title>
        <authorList>
            <person name="Takeuchi M."/>
            <person name="Kamagata Y."/>
            <person name="Hiraoka S."/>
            <person name="Oshima K."/>
            <person name="Hattori M."/>
            <person name="Iwasaki W."/>
        </authorList>
    </citation>
    <scope>NUCLEOTIDE SEQUENCE [LARGE SCALE GENOMIC DNA]</scope>
    <source>
        <strain evidence="1 2">S8</strain>
    </source>
</reference>
<proteinExistence type="predicted"/>
<evidence type="ECO:0000313" key="1">
    <source>
        <dbReference type="EMBL" id="BBA32311.1"/>
    </source>
</evidence>
<dbReference type="EMBL" id="AP017928">
    <property type="protein sequence ID" value="BBA32311.1"/>
    <property type="molecule type" value="Genomic_DNA"/>
</dbReference>
<dbReference type="AlphaFoldDB" id="A0A286P3T9"/>
<organism evidence="1 2">
    <name type="scientific">Methylocaldum marinum</name>
    <dbReference type="NCBI Taxonomy" id="1432792"/>
    <lineage>
        <taxon>Bacteria</taxon>
        <taxon>Pseudomonadati</taxon>
        <taxon>Pseudomonadota</taxon>
        <taxon>Gammaproteobacteria</taxon>
        <taxon>Methylococcales</taxon>
        <taxon>Methylococcaceae</taxon>
        <taxon>Methylocaldum</taxon>
    </lineage>
</organism>
<evidence type="ECO:0000313" key="2">
    <source>
        <dbReference type="Proteomes" id="UP000266313"/>
    </source>
</evidence>
<keyword evidence="2" id="KW-1185">Reference proteome</keyword>
<accession>A0A286P3T9</accession>
<dbReference type="Proteomes" id="UP000266313">
    <property type="component" value="Chromosome"/>
</dbReference>
<gene>
    <name evidence="1" type="ORF">sS8_0343</name>
</gene>
<sequence>MSYAEPVLSLPKGLSRAVNPPSMGFASLYLAYDECSLECRMGAGRAAYAAESADRSHRQPRAGGGKAVAVNSDSIGFKEAGGL</sequence>